<keyword evidence="2" id="KW-1185">Reference proteome</keyword>
<dbReference type="AlphaFoldDB" id="A0A2U2CIG5"/>
<dbReference type="OrthoDB" id="5641374at2"/>
<organism evidence="1 2">
    <name type="scientific">Pararhodobacter marinus</name>
    <dbReference type="NCBI Taxonomy" id="2184063"/>
    <lineage>
        <taxon>Bacteria</taxon>
        <taxon>Pseudomonadati</taxon>
        <taxon>Pseudomonadota</taxon>
        <taxon>Alphaproteobacteria</taxon>
        <taxon>Rhodobacterales</taxon>
        <taxon>Paracoccaceae</taxon>
        <taxon>Pararhodobacter</taxon>
    </lineage>
</organism>
<name>A0A2U2CIG5_9RHOB</name>
<evidence type="ECO:0008006" key="3">
    <source>
        <dbReference type="Google" id="ProtNLM"/>
    </source>
</evidence>
<dbReference type="Proteomes" id="UP000244940">
    <property type="component" value="Unassembled WGS sequence"/>
</dbReference>
<dbReference type="RefSeq" id="WP_109531484.1">
    <property type="nucleotide sequence ID" value="NZ_QEYD01000001.1"/>
</dbReference>
<accession>A0A2U2CIG5</accession>
<gene>
    <name evidence="1" type="ORF">C4N9_01320</name>
</gene>
<dbReference type="EMBL" id="QEYD01000001">
    <property type="protein sequence ID" value="PWE31683.1"/>
    <property type="molecule type" value="Genomic_DNA"/>
</dbReference>
<reference evidence="1 2" key="1">
    <citation type="submission" date="2018-05" db="EMBL/GenBank/DDBJ databases">
        <title>Pararhodobacter marina sp. nov., isolated from deep-sea water of the Indian Ocean.</title>
        <authorList>
            <person name="Lai Q.Sr."/>
            <person name="Liu X."/>
            <person name="Shao Z."/>
        </authorList>
    </citation>
    <scope>NUCLEOTIDE SEQUENCE [LARGE SCALE GENOMIC DNA]</scope>
    <source>
        <strain evidence="1 2">CIC4N-9</strain>
    </source>
</reference>
<dbReference type="GeneID" id="94363519"/>
<dbReference type="Pfam" id="PF12616">
    <property type="entry name" value="DUF3775"/>
    <property type="match status" value="1"/>
</dbReference>
<evidence type="ECO:0000313" key="2">
    <source>
        <dbReference type="Proteomes" id="UP000244940"/>
    </source>
</evidence>
<proteinExistence type="predicted"/>
<protein>
    <recommendedName>
        <fullName evidence="3">DUF3775 domain-containing protein</fullName>
    </recommendedName>
</protein>
<sequence>MTPEISIKKVVHIIFQARETGRTAELHAFIEALNEDEKANLVAVAWVGRGAFEPEDFDEALKTAYAEATAPTADYLMGMPHLSENLESGLEALEIDVTEAEEDFYDR</sequence>
<evidence type="ECO:0000313" key="1">
    <source>
        <dbReference type="EMBL" id="PWE31683.1"/>
    </source>
</evidence>
<dbReference type="InterPro" id="IPR022254">
    <property type="entry name" value="DUF3775"/>
</dbReference>
<comment type="caution">
    <text evidence="1">The sequence shown here is derived from an EMBL/GenBank/DDBJ whole genome shotgun (WGS) entry which is preliminary data.</text>
</comment>